<dbReference type="Proteomes" id="UP001259832">
    <property type="component" value="Unassembled WGS sequence"/>
</dbReference>
<organism evidence="1 2">
    <name type="scientific">Phytophthora citrophthora</name>
    <dbReference type="NCBI Taxonomy" id="4793"/>
    <lineage>
        <taxon>Eukaryota</taxon>
        <taxon>Sar</taxon>
        <taxon>Stramenopiles</taxon>
        <taxon>Oomycota</taxon>
        <taxon>Peronosporomycetes</taxon>
        <taxon>Peronosporales</taxon>
        <taxon>Peronosporaceae</taxon>
        <taxon>Phytophthora</taxon>
    </lineage>
</organism>
<dbReference type="PANTHER" id="PTHR47150:SF7">
    <property type="entry name" value="NUCLEASE"/>
    <property type="match status" value="1"/>
</dbReference>
<evidence type="ECO:0000313" key="2">
    <source>
        <dbReference type="Proteomes" id="UP001259832"/>
    </source>
</evidence>
<evidence type="ECO:0000313" key="1">
    <source>
        <dbReference type="EMBL" id="KAK1930583.1"/>
    </source>
</evidence>
<proteinExistence type="predicted"/>
<reference evidence="1" key="1">
    <citation type="submission" date="2023-08" db="EMBL/GenBank/DDBJ databases">
        <title>Reference Genome Resource for the Citrus Pathogen Phytophthora citrophthora.</title>
        <authorList>
            <person name="Moller H."/>
            <person name="Coetzee B."/>
            <person name="Rose L.J."/>
            <person name="Van Niekerk J.M."/>
        </authorList>
    </citation>
    <scope>NUCLEOTIDE SEQUENCE</scope>
    <source>
        <strain evidence="1">STE-U-9442</strain>
    </source>
</reference>
<dbReference type="AlphaFoldDB" id="A0AAD9G2Z8"/>
<gene>
    <name evidence="1" type="ORF">P3T76_013905</name>
</gene>
<accession>A0AAD9G2Z8</accession>
<protein>
    <submittedName>
        <fullName evidence="1">Uncharacterized protein</fullName>
    </submittedName>
</protein>
<name>A0AAD9G2Z8_9STRA</name>
<dbReference type="PANTHER" id="PTHR47150">
    <property type="entry name" value="OS12G0169200 PROTEIN"/>
    <property type="match status" value="1"/>
</dbReference>
<sequence>MESDSNALGFVDQYDGEDGRARLIRDYLAETPVYSARIFRRKSRMCRPLYLRKLGLSALQKCTAAIRQLAYGMPADAMDEYIRIAENTTTKRLLRFCVRIKGM</sequence>
<keyword evidence="2" id="KW-1185">Reference proteome</keyword>
<dbReference type="EMBL" id="JASMQC010000038">
    <property type="protein sequence ID" value="KAK1930583.1"/>
    <property type="molecule type" value="Genomic_DNA"/>
</dbReference>
<comment type="caution">
    <text evidence="1">The sequence shown here is derived from an EMBL/GenBank/DDBJ whole genome shotgun (WGS) entry which is preliminary data.</text>
</comment>